<proteinExistence type="predicted"/>
<reference evidence="2" key="1">
    <citation type="journal article" date="2023" name="bioRxiv">
        <title>Scaffold-level genome assemblies of two parasitoid biocontrol wasps reveal the parthenogenesis mechanism and an associated novel virus.</title>
        <authorList>
            <person name="Inwood S."/>
            <person name="Skelly J."/>
            <person name="Guhlin J."/>
            <person name="Harrop T."/>
            <person name="Goldson S."/>
            <person name="Dearden P."/>
        </authorList>
    </citation>
    <scope>NUCLEOTIDE SEQUENCE</scope>
    <source>
        <strain evidence="2">Lincoln</strain>
        <tissue evidence="2">Whole body</tissue>
    </source>
</reference>
<name>A0AA39KGA3_MICHY</name>
<sequence>MLDYSIKNVYGELKDIAVNDILADSDYLLEEQSQEYSSLNGAEDIGNVENTSDDDGDDDDDGDGSIYIIYVVCKLKFDDLLY</sequence>
<dbReference type="Proteomes" id="UP001168972">
    <property type="component" value="Unassembled WGS sequence"/>
</dbReference>
<gene>
    <name evidence="2" type="ORF">PV327_010002</name>
</gene>
<reference evidence="2" key="2">
    <citation type="submission" date="2023-03" db="EMBL/GenBank/DDBJ databases">
        <authorList>
            <person name="Inwood S.N."/>
            <person name="Skelly J.G."/>
            <person name="Guhlin J."/>
            <person name="Harrop T.W.R."/>
            <person name="Goldson S.G."/>
            <person name="Dearden P.K."/>
        </authorList>
    </citation>
    <scope>NUCLEOTIDE SEQUENCE</scope>
    <source>
        <strain evidence="2">Lincoln</strain>
        <tissue evidence="2">Whole body</tissue>
    </source>
</reference>
<evidence type="ECO:0000313" key="3">
    <source>
        <dbReference type="Proteomes" id="UP001168972"/>
    </source>
</evidence>
<feature type="compositionally biased region" description="Acidic residues" evidence="1">
    <location>
        <begin position="51"/>
        <end position="63"/>
    </location>
</feature>
<accession>A0AA39KGA3</accession>
<dbReference type="AlphaFoldDB" id="A0AA39KGA3"/>
<organism evidence="2 3">
    <name type="scientific">Microctonus hyperodae</name>
    <name type="common">Parasitoid wasp</name>
    <dbReference type="NCBI Taxonomy" id="165561"/>
    <lineage>
        <taxon>Eukaryota</taxon>
        <taxon>Metazoa</taxon>
        <taxon>Ecdysozoa</taxon>
        <taxon>Arthropoda</taxon>
        <taxon>Hexapoda</taxon>
        <taxon>Insecta</taxon>
        <taxon>Pterygota</taxon>
        <taxon>Neoptera</taxon>
        <taxon>Endopterygota</taxon>
        <taxon>Hymenoptera</taxon>
        <taxon>Apocrita</taxon>
        <taxon>Ichneumonoidea</taxon>
        <taxon>Braconidae</taxon>
        <taxon>Euphorinae</taxon>
        <taxon>Microctonus</taxon>
    </lineage>
</organism>
<keyword evidence="3" id="KW-1185">Reference proteome</keyword>
<feature type="region of interest" description="Disordered" evidence="1">
    <location>
        <begin position="33"/>
        <end position="63"/>
    </location>
</feature>
<evidence type="ECO:0000256" key="1">
    <source>
        <dbReference type="SAM" id="MobiDB-lite"/>
    </source>
</evidence>
<dbReference type="EMBL" id="JAQQBR010001835">
    <property type="protein sequence ID" value="KAK0161543.1"/>
    <property type="molecule type" value="Genomic_DNA"/>
</dbReference>
<comment type="caution">
    <text evidence="2">The sequence shown here is derived from an EMBL/GenBank/DDBJ whole genome shotgun (WGS) entry which is preliminary data.</text>
</comment>
<evidence type="ECO:0000313" key="2">
    <source>
        <dbReference type="EMBL" id="KAK0161543.1"/>
    </source>
</evidence>
<protein>
    <submittedName>
        <fullName evidence="2">Uncharacterized protein</fullName>
    </submittedName>
</protein>